<organism evidence="10">
    <name type="scientific">Palpitomonas bilix</name>
    <dbReference type="NCBI Taxonomy" id="652834"/>
    <lineage>
        <taxon>Eukaryota</taxon>
        <taxon>Eukaryota incertae sedis</taxon>
    </lineage>
</organism>
<dbReference type="Gene3D" id="1.20.1250.20">
    <property type="entry name" value="MFS general substrate transporter like domains"/>
    <property type="match status" value="1"/>
</dbReference>
<evidence type="ECO:0000256" key="2">
    <source>
        <dbReference type="ARBA" id="ARBA00022448"/>
    </source>
</evidence>
<dbReference type="PANTHER" id="PTHR23511">
    <property type="entry name" value="SYNAPTIC VESICLE GLYCOPROTEIN 2"/>
    <property type="match status" value="1"/>
</dbReference>
<keyword evidence="3 7" id="KW-0812">Transmembrane</keyword>
<protein>
    <recommendedName>
        <fullName evidence="8">Major facilitator superfamily (MFS) profile domain-containing protein</fullName>
    </recommendedName>
</protein>
<evidence type="ECO:0000313" key="10">
    <source>
        <dbReference type="EMBL" id="CAE0249781.1"/>
    </source>
</evidence>
<keyword evidence="4 7" id="KW-1133">Transmembrane helix</keyword>
<dbReference type="Pfam" id="PF00083">
    <property type="entry name" value="Sugar_tr"/>
    <property type="match status" value="1"/>
</dbReference>
<dbReference type="InterPro" id="IPR020846">
    <property type="entry name" value="MFS_dom"/>
</dbReference>
<feature type="transmembrane region" description="Helical" evidence="7">
    <location>
        <begin position="185"/>
        <end position="207"/>
    </location>
</feature>
<evidence type="ECO:0000256" key="5">
    <source>
        <dbReference type="ARBA" id="ARBA00023136"/>
    </source>
</evidence>
<dbReference type="PANTHER" id="PTHR23511:SF5">
    <property type="entry name" value="MAJOR FACILITATOR-TYPE TRANSPORTER HXNZ-RELATED"/>
    <property type="match status" value="1"/>
</dbReference>
<evidence type="ECO:0000256" key="1">
    <source>
        <dbReference type="ARBA" id="ARBA00004141"/>
    </source>
</evidence>
<dbReference type="GO" id="GO:0016020">
    <property type="term" value="C:membrane"/>
    <property type="evidence" value="ECO:0007669"/>
    <property type="project" value="UniProtKB-SubCell"/>
</dbReference>
<dbReference type="SUPFAM" id="SSF103473">
    <property type="entry name" value="MFS general substrate transporter"/>
    <property type="match status" value="1"/>
</dbReference>
<feature type="transmembrane region" description="Helical" evidence="7">
    <location>
        <begin position="343"/>
        <end position="361"/>
    </location>
</feature>
<dbReference type="InterPro" id="IPR036259">
    <property type="entry name" value="MFS_trans_sf"/>
</dbReference>
<proteinExistence type="predicted"/>
<dbReference type="AlphaFoldDB" id="A0A7S3D8G4"/>
<dbReference type="EMBL" id="HBIB01018473">
    <property type="protein sequence ID" value="CAE0249776.1"/>
    <property type="molecule type" value="Transcribed_RNA"/>
</dbReference>
<dbReference type="CDD" id="cd17316">
    <property type="entry name" value="MFS_SV2_like"/>
    <property type="match status" value="1"/>
</dbReference>
<sequence>MSTGGDPTTFLLVKNHESGKTNLRESEDDENSDGGERFRSHEPIGFVIEKIGFGAGQSLVMLASILGWLGDGMQPLLLSFILPSIKREWPDLSSGLDGIIGSSLFLGMLAGSFLFGTVADKIGRRNTLAITSILSVGFTIGGSFSPSPAVLLIFEILVGFGVGGSLPVCYTLFVEFIPVKRRGFYLALLAIAWSLGELIAAGIAWGVMAEYGWRRLLLISSVPTGSILLVLPFIPESPRFLLLKGRERKAFAVLKKVARRNNRPLPISIMGLLPHYKKEPVSPKNAGFFKPLVLLFSKGMRRQTIVLWLLWFFASGGLIGVIIFLPQYFHAKGIGNGTVYEDIFLTTTGNVPGIVLAAFLIETKLGRKKTIALFAFLCAAFIFVLGPVNSSTYLIVASIGGKFFLYGLWAAIDAYTPEVYPTEERSTGSAAANCMARVAGLISPPIYTAVLESGLSIWVPLGTWVGLFIATGILALLLPRETLGQDIDTELEG</sequence>
<feature type="transmembrane region" description="Helical" evidence="7">
    <location>
        <begin position="305"/>
        <end position="331"/>
    </location>
</feature>
<accession>A0A7S3D8G4</accession>
<evidence type="ECO:0000256" key="6">
    <source>
        <dbReference type="SAM" id="MobiDB-lite"/>
    </source>
</evidence>
<feature type="transmembrane region" description="Helical" evidence="7">
    <location>
        <begin position="213"/>
        <end position="234"/>
    </location>
</feature>
<feature type="transmembrane region" description="Helical" evidence="7">
    <location>
        <begin position="126"/>
        <end position="144"/>
    </location>
</feature>
<feature type="transmembrane region" description="Helical" evidence="7">
    <location>
        <begin position="150"/>
        <end position="173"/>
    </location>
</feature>
<keyword evidence="5 7" id="KW-0472">Membrane</keyword>
<feature type="transmembrane region" description="Helical" evidence="7">
    <location>
        <begin position="373"/>
        <end position="396"/>
    </location>
</feature>
<evidence type="ECO:0000313" key="9">
    <source>
        <dbReference type="EMBL" id="CAE0249776.1"/>
    </source>
</evidence>
<evidence type="ECO:0000256" key="4">
    <source>
        <dbReference type="ARBA" id="ARBA00022989"/>
    </source>
</evidence>
<dbReference type="InterPro" id="IPR005829">
    <property type="entry name" value="Sugar_transporter_CS"/>
</dbReference>
<evidence type="ECO:0000259" key="8">
    <source>
        <dbReference type="PROSITE" id="PS50850"/>
    </source>
</evidence>
<feature type="compositionally biased region" description="Basic and acidic residues" evidence="6">
    <location>
        <begin position="15"/>
        <end position="25"/>
    </location>
</feature>
<keyword evidence="2" id="KW-0813">Transport</keyword>
<evidence type="ECO:0000256" key="7">
    <source>
        <dbReference type="SAM" id="Phobius"/>
    </source>
</evidence>
<dbReference type="InterPro" id="IPR005828">
    <property type="entry name" value="MFS_sugar_transport-like"/>
</dbReference>
<gene>
    <name evidence="9" type="ORF">PBIL07802_LOCUS11975</name>
    <name evidence="10" type="ORF">PBIL07802_LOCUS11980</name>
</gene>
<reference evidence="10" key="1">
    <citation type="submission" date="2021-01" db="EMBL/GenBank/DDBJ databases">
        <authorList>
            <person name="Corre E."/>
            <person name="Pelletier E."/>
            <person name="Niang G."/>
            <person name="Scheremetjew M."/>
            <person name="Finn R."/>
            <person name="Kale V."/>
            <person name="Holt S."/>
            <person name="Cochrane G."/>
            <person name="Meng A."/>
            <person name="Brown T."/>
            <person name="Cohen L."/>
        </authorList>
    </citation>
    <scope>NUCLEOTIDE SEQUENCE</scope>
    <source>
        <strain evidence="10">NIES-2562</strain>
    </source>
</reference>
<dbReference type="PROSITE" id="PS00217">
    <property type="entry name" value="SUGAR_TRANSPORT_2"/>
    <property type="match status" value="1"/>
</dbReference>
<name>A0A7S3D8G4_9EUKA</name>
<feature type="transmembrane region" description="Helical" evidence="7">
    <location>
        <begin position="457"/>
        <end position="478"/>
    </location>
</feature>
<dbReference type="PROSITE" id="PS50850">
    <property type="entry name" value="MFS"/>
    <property type="match status" value="1"/>
</dbReference>
<comment type="subcellular location">
    <subcellularLocation>
        <location evidence="1">Membrane</location>
        <topology evidence="1">Multi-pass membrane protein</topology>
    </subcellularLocation>
</comment>
<feature type="transmembrane region" description="Helical" evidence="7">
    <location>
        <begin position="99"/>
        <end position="119"/>
    </location>
</feature>
<feature type="region of interest" description="Disordered" evidence="6">
    <location>
        <begin position="15"/>
        <end position="38"/>
    </location>
</feature>
<dbReference type="EMBL" id="HBIB01018479">
    <property type="protein sequence ID" value="CAE0249781.1"/>
    <property type="molecule type" value="Transcribed_RNA"/>
</dbReference>
<feature type="domain" description="Major facilitator superfamily (MFS) profile" evidence="8">
    <location>
        <begin position="60"/>
        <end position="483"/>
    </location>
</feature>
<dbReference type="GO" id="GO:0022857">
    <property type="term" value="F:transmembrane transporter activity"/>
    <property type="evidence" value="ECO:0007669"/>
    <property type="project" value="InterPro"/>
</dbReference>
<evidence type="ECO:0000256" key="3">
    <source>
        <dbReference type="ARBA" id="ARBA00022692"/>
    </source>
</evidence>